<dbReference type="PROSITE" id="PS51257">
    <property type="entry name" value="PROKAR_LIPOPROTEIN"/>
    <property type="match status" value="1"/>
</dbReference>
<dbReference type="Pfam" id="PF14322">
    <property type="entry name" value="SusD-like_3"/>
    <property type="match status" value="1"/>
</dbReference>
<evidence type="ECO:0000256" key="5">
    <source>
        <dbReference type="ARBA" id="ARBA00023237"/>
    </source>
</evidence>
<feature type="domain" description="RagB/SusD" evidence="6">
    <location>
        <begin position="284"/>
        <end position="589"/>
    </location>
</feature>
<organism evidence="8 9">
    <name type="scientific">Mariniphaga anaerophila</name>
    <dbReference type="NCBI Taxonomy" id="1484053"/>
    <lineage>
        <taxon>Bacteria</taxon>
        <taxon>Pseudomonadati</taxon>
        <taxon>Bacteroidota</taxon>
        <taxon>Bacteroidia</taxon>
        <taxon>Marinilabiliales</taxon>
        <taxon>Prolixibacteraceae</taxon>
        <taxon>Mariniphaga</taxon>
    </lineage>
</organism>
<dbReference type="GO" id="GO:0009279">
    <property type="term" value="C:cell outer membrane"/>
    <property type="evidence" value="ECO:0007669"/>
    <property type="project" value="UniProtKB-SubCell"/>
</dbReference>
<dbReference type="InterPro" id="IPR033985">
    <property type="entry name" value="SusD-like_N"/>
</dbReference>
<feature type="domain" description="SusD-like N-terminal" evidence="7">
    <location>
        <begin position="87"/>
        <end position="218"/>
    </location>
</feature>
<name>A0A1M5EMN2_9BACT</name>
<evidence type="ECO:0000256" key="3">
    <source>
        <dbReference type="ARBA" id="ARBA00022729"/>
    </source>
</evidence>
<evidence type="ECO:0000259" key="7">
    <source>
        <dbReference type="Pfam" id="PF14322"/>
    </source>
</evidence>
<comment type="similarity">
    <text evidence="2">Belongs to the SusD family.</text>
</comment>
<dbReference type="AlphaFoldDB" id="A0A1M5EMN2"/>
<proteinExistence type="inferred from homology"/>
<comment type="subcellular location">
    <subcellularLocation>
        <location evidence="1">Cell outer membrane</location>
    </subcellularLocation>
</comment>
<evidence type="ECO:0000256" key="1">
    <source>
        <dbReference type="ARBA" id="ARBA00004442"/>
    </source>
</evidence>
<protein>
    <submittedName>
        <fullName evidence="8">Starch-binding associating with outer membrane</fullName>
    </submittedName>
</protein>
<dbReference type="STRING" id="1484053.SAMN05444274_10997"/>
<evidence type="ECO:0000313" key="9">
    <source>
        <dbReference type="Proteomes" id="UP000184164"/>
    </source>
</evidence>
<dbReference type="RefSeq" id="WP_073003063.1">
    <property type="nucleotide sequence ID" value="NZ_FQUM01000009.1"/>
</dbReference>
<keyword evidence="9" id="KW-1185">Reference proteome</keyword>
<dbReference type="Pfam" id="PF07980">
    <property type="entry name" value="SusD_RagB"/>
    <property type="match status" value="1"/>
</dbReference>
<evidence type="ECO:0000259" key="6">
    <source>
        <dbReference type="Pfam" id="PF07980"/>
    </source>
</evidence>
<evidence type="ECO:0000256" key="2">
    <source>
        <dbReference type="ARBA" id="ARBA00006275"/>
    </source>
</evidence>
<sequence length="589" mass="67324">MKYKALIIIMFFIAGCNTLDVPPINIVQDDATFANESGIDAYMAGIYKELPYEDFTFTRDDPQSWYCNHGTNTFSGEITACPSDLLYDYLRDEDFTYWAQAYSSIRDVNYFLATLPNYAENYSNEVANKLKGEALFLRAFIYFSIVKRYGGVPIITEVQNYPEQSIEELQVPRNTESEVYKFIEKDLVDAISLLDEGTVANGRANKNVALALKSRAMLYAGSIAKYGTVQLNGLIGIPNNEAEYFYNSSYDASVALKEKFSLYNKYSDKYENFLNMFLDENSPENIFISYYKYPDNAHSFQAITIPYQMRGPQGYSSRWCPTLELVEKYDDINGNSGVLKVNDDNGNPLRFDQISDLFANVQPRLRATVMLPGDKFKGEIIDVQKGIFTSYPNGEKLVASDHNILHNGRPIIGASGIGHNEMTATGFFNRKYQNPSLSKAEVLLENSENNFILFRYGEVLLNEAEAAFNIDDKKNEALIAINKIRDRAGAKLLTMDELTVDNIRRERRMELALESQNFWDIRRWRIADSEINNKQFTSLCPYYVEDENKYIFTKEKIGGNLTFQPKNYYVKIPGEEISKNPNLIQNPGY</sequence>
<reference evidence="8 9" key="1">
    <citation type="submission" date="2016-11" db="EMBL/GenBank/DDBJ databases">
        <authorList>
            <person name="Jaros S."/>
            <person name="Januszkiewicz K."/>
            <person name="Wedrychowicz H."/>
        </authorList>
    </citation>
    <scope>NUCLEOTIDE SEQUENCE [LARGE SCALE GENOMIC DNA]</scope>
    <source>
        <strain evidence="8 9">DSM 26910</strain>
    </source>
</reference>
<dbReference type="Proteomes" id="UP000184164">
    <property type="component" value="Unassembled WGS sequence"/>
</dbReference>
<accession>A0A1M5EMN2</accession>
<dbReference type="OrthoDB" id="5694214at2"/>
<dbReference type="SUPFAM" id="SSF48452">
    <property type="entry name" value="TPR-like"/>
    <property type="match status" value="1"/>
</dbReference>
<keyword evidence="3" id="KW-0732">Signal</keyword>
<evidence type="ECO:0000313" key="8">
    <source>
        <dbReference type="EMBL" id="SHF80467.1"/>
    </source>
</evidence>
<dbReference type="Gene3D" id="1.25.40.390">
    <property type="match status" value="1"/>
</dbReference>
<gene>
    <name evidence="8" type="ORF">SAMN05444274_10997</name>
</gene>
<keyword evidence="5" id="KW-0998">Cell outer membrane</keyword>
<dbReference type="InterPro" id="IPR011990">
    <property type="entry name" value="TPR-like_helical_dom_sf"/>
</dbReference>
<dbReference type="EMBL" id="FQUM01000009">
    <property type="protein sequence ID" value="SHF80467.1"/>
    <property type="molecule type" value="Genomic_DNA"/>
</dbReference>
<keyword evidence="4" id="KW-0472">Membrane</keyword>
<evidence type="ECO:0000256" key="4">
    <source>
        <dbReference type="ARBA" id="ARBA00023136"/>
    </source>
</evidence>
<dbReference type="InterPro" id="IPR012944">
    <property type="entry name" value="SusD_RagB_dom"/>
</dbReference>